<dbReference type="InterPro" id="IPR015421">
    <property type="entry name" value="PyrdxlP-dep_Trfase_major"/>
</dbReference>
<evidence type="ECO:0000256" key="1">
    <source>
        <dbReference type="ARBA" id="ARBA00022898"/>
    </source>
</evidence>
<protein>
    <submittedName>
        <fullName evidence="3">Selenocysteine lyase/Cysteine desulfurase</fullName>
    </submittedName>
</protein>
<dbReference type="EMBL" id="FXTB01000009">
    <property type="protein sequence ID" value="SMO83696.1"/>
    <property type="molecule type" value="Genomic_DNA"/>
</dbReference>
<dbReference type="GO" id="GO:0016829">
    <property type="term" value="F:lyase activity"/>
    <property type="evidence" value="ECO:0007669"/>
    <property type="project" value="UniProtKB-KW"/>
</dbReference>
<dbReference type="InterPro" id="IPR000192">
    <property type="entry name" value="Aminotrans_V_dom"/>
</dbReference>
<dbReference type="SUPFAM" id="SSF53383">
    <property type="entry name" value="PLP-dependent transferases"/>
    <property type="match status" value="1"/>
</dbReference>
<proteinExistence type="predicted"/>
<keyword evidence="3" id="KW-0456">Lyase</keyword>
<dbReference type="PANTHER" id="PTHR43586">
    <property type="entry name" value="CYSTEINE DESULFURASE"/>
    <property type="match status" value="1"/>
</dbReference>
<feature type="domain" description="Aminotransferase class V" evidence="2">
    <location>
        <begin position="57"/>
        <end position="442"/>
    </location>
</feature>
<accession>A0A521EIG4</accession>
<sequence length="489" mass="55519">MIKHELHFKKFRENTIGYDAKLETPFGNKPLVYADWIASGRLYEPIENILKNKIGPIVANTHSESSDTGLIMTNIYKQSHNIIKEHVNAGSDDIIITAGSGMTSVVNKLQRILGIRVPEQTRPYCHIPPEHRPVVFITHMEHHSNHTSWLESNVDVVVLEPSSDLLVDPESLRKEIVKYEKRTLKIGAFSACSNVTGIEVPYFELAKIMHQHGGFCFVDFAASAPYTAINMHPEDPEERLDAIYFSPHKFLGGPGSCGVLVFNISIYHNHTPDNSGGGTVDWTNRWGKYRYVDDIEAREDGGTPGFMQSIKAALSIRLKEQMDQKKMMEREQEQVAKILKAFRQIPGMNILANNVDNRIAAISFYLDDIHFNLIVRLLNDRYGIQVRGGCSCAGTYGHYLLHVDYYTSNNITSKINMGDLSEKPGWVRLSVHPTTSSEEIDYIIAAVEQVATHAHEWGKEYEYVISKNEYFYKGTEMKKPQDYDSWFSL</sequence>
<dbReference type="Gene3D" id="3.90.1150.10">
    <property type="entry name" value="Aspartate Aminotransferase, domain 1"/>
    <property type="match status" value="1"/>
</dbReference>
<dbReference type="OrthoDB" id="9804366at2"/>
<dbReference type="Proteomes" id="UP000319040">
    <property type="component" value="Unassembled WGS sequence"/>
</dbReference>
<dbReference type="PANTHER" id="PTHR43586:SF8">
    <property type="entry name" value="CYSTEINE DESULFURASE 1, CHLOROPLASTIC"/>
    <property type="match status" value="1"/>
</dbReference>
<name>A0A521EIG4_SACCC</name>
<dbReference type="Pfam" id="PF00266">
    <property type="entry name" value="Aminotran_5"/>
    <property type="match status" value="1"/>
</dbReference>
<keyword evidence="1" id="KW-0663">Pyridoxal phosphate</keyword>
<dbReference type="InterPro" id="IPR015422">
    <property type="entry name" value="PyrdxlP-dep_Trfase_small"/>
</dbReference>
<dbReference type="InterPro" id="IPR015424">
    <property type="entry name" value="PyrdxlP-dep_Trfase"/>
</dbReference>
<reference evidence="3 4" key="1">
    <citation type="submission" date="2017-05" db="EMBL/GenBank/DDBJ databases">
        <authorList>
            <person name="Varghese N."/>
            <person name="Submissions S."/>
        </authorList>
    </citation>
    <scope>NUCLEOTIDE SEQUENCE [LARGE SCALE GENOMIC DNA]</scope>
    <source>
        <strain evidence="3 4">DSM 27040</strain>
    </source>
</reference>
<evidence type="ECO:0000313" key="4">
    <source>
        <dbReference type="Proteomes" id="UP000319040"/>
    </source>
</evidence>
<organism evidence="3 4">
    <name type="scientific">Saccharicrinis carchari</name>
    <dbReference type="NCBI Taxonomy" id="1168039"/>
    <lineage>
        <taxon>Bacteria</taxon>
        <taxon>Pseudomonadati</taxon>
        <taxon>Bacteroidota</taxon>
        <taxon>Bacteroidia</taxon>
        <taxon>Marinilabiliales</taxon>
        <taxon>Marinilabiliaceae</taxon>
        <taxon>Saccharicrinis</taxon>
    </lineage>
</organism>
<dbReference type="Gene3D" id="3.40.640.10">
    <property type="entry name" value="Type I PLP-dependent aspartate aminotransferase-like (Major domain)"/>
    <property type="match status" value="1"/>
</dbReference>
<evidence type="ECO:0000313" key="3">
    <source>
        <dbReference type="EMBL" id="SMO83696.1"/>
    </source>
</evidence>
<gene>
    <name evidence="3" type="ORF">SAMN06265379_10941</name>
</gene>
<dbReference type="AlphaFoldDB" id="A0A521EIG4"/>
<evidence type="ECO:0000259" key="2">
    <source>
        <dbReference type="Pfam" id="PF00266"/>
    </source>
</evidence>
<dbReference type="RefSeq" id="WP_142534240.1">
    <property type="nucleotide sequence ID" value="NZ_FXTB01000009.1"/>
</dbReference>
<keyword evidence="4" id="KW-1185">Reference proteome</keyword>